<keyword evidence="3" id="KW-1185">Reference proteome</keyword>
<feature type="region of interest" description="Disordered" evidence="1">
    <location>
        <begin position="1"/>
        <end position="40"/>
    </location>
</feature>
<proteinExistence type="predicted"/>
<organism evidence="2 3">
    <name type="scientific">Spirosoma aureum</name>
    <dbReference type="NCBI Taxonomy" id="2692134"/>
    <lineage>
        <taxon>Bacteria</taxon>
        <taxon>Pseudomonadati</taxon>
        <taxon>Bacteroidota</taxon>
        <taxon>Cytophagia</taxon>
        <taxon>Cytophagales</taxon>
        <taxon>Cytophagaceae</taxon>
        <taxon>Spirosoma</taxon>
    </lineage>
</organism>
<name>A0A6G9AV68_9BACT</name>
<reference evidence="2 3" key="1">
    <citation type="submission" date="2020-03" db="EMBL/GenBank/DDBJ databases">
        <authorList>
            <person name="Kim M.K."/>
        </authorList>
    </citation>
    <scope>NUCLEOTIDE SEQUENCE [LARGE SCALE GENOMIC DNA]</scope>
    <source>
        <strain evidence="2 3">BT328</strain>
    </source>
</reference>
<evidence type="ECO:0000313" key="3">
    <source>
        <dbReference type="Proteomes" id="UP000501802"/>
    </source>
</evidence>
<dbReference type="Proteomes" id="UP000501802">
    <property type="component" value="Chromosome"/>
</dbReference>
<evidence type="ECO:0000313" key="2">
    <source>
        <dbReference type="EMBL" id="QIP16244.1"/>
    </source>
</evidence>
<dbReference type="RefSeq" id="WP_167215959.1">
    <property type="nucleotide sequence ID" value="NZ_CP050063.1"/>
</dbReference>
<gene>
    <name evidence="2" type="ORF">G8759_28195</name>
</gene>
<dbReference type="AlphaFoldDB" id="A0A6G9AV68"/>
<feature type="compositionally biased region" description="Basic and acidic residues" evidence="1">
    <location>
        <begin position="1"/>
        <end position="12"/>
    </location>
</feature>
<dbReference type="KEGG" id="spib:G8759_28195"/>
<dbReference type="EMBL" id="CP050063">
    <property type="protein sequence ID" value="QIP16244.1"/>
    <property type="molecule type" value="Genomic_DNA"/>
</dbReference>
<accession>A0A6G9AV68</accession>
<evidence type="ECO:0000256" key="1">
    <source>
        <dbReference type="SAM" id="MobiDB-lite"/>
    </source>
</evidence>
<sequence length="71" mass="7867">MKKQADIEKDQLAKPIGSDNSGTPESDQVHYPDPSDGIPMHIEELKESLEAIKEETGVDPNLLPEIDQEQP</sequence>
<protein>
    <submittedName>
        <fullName evidence="2">Uncharacterized protein</fullName>
    </submittedName>
</protein>